<feature type="domain" description="NAC" evidence="5">
    <location>
        <begin position="9"/>
        <end position="167"/>
    </location>
</feature>
<keyword evidence="1" id="KW-0805">Transcription regulation</keyword>
<gene>
    <name evidence="7" type="ORF">CASFOL_030487</name>
    <name evidence="6" type="ORF">CASFOL_041693</name>
</gene>
<dbReference type="PANTHER" id="PTHR31719:SF94">
    <property type="entry name" value="PROTEIN ATAF2"/>
    <property type="match status" value="1"/>
</dbReference>
<dbReference type="SUPFAM" id="SSF101941">
    <property type="entry name" value="NAC domain"/>
    <property type="match status" value="1"/>
</dbReference>
<evidence type="ECO:0000256" key="4">
    <source>
        <dbReference type="ARBA" id="ARBA00023242"/>
    </source>
</evidence>
<keyword evidence="8" id="KW-1185">Reference proteome</keyword>
<dbReference type="InterPro" id="IPR003441">
    <property type="entry name" value="NAC-dom"/>
</dbReference>
<evidence type="ECO:0000313" key="7">
    <source>
        <dbReference type="EMBL" id="KAL3625633.1"/>
    </source>
</evidence>
<reference evidence="6 8" key="1">
    <citation type="journal article" date="2024" name="IScience">
        <title>Strigolactones Initiate the Formation of Haustorium-like Structures in Castilleja.</title>
        <authorList>
            <person name="Buerger M."/>
            <person name="Peterson D."/>
            <person name="Chory J."/>
        </authorList>
    </citation>
    <scope>NUCLEOTIDE SEQUENCE [LARGE SCALE GENOMIC DNA]</scope>
    <source>
        <strain evidence="6">Tecolote</strain>
        <tissue evidence="6">Flower</tissue>
    </source>
</reference>
<evidence type="ECO:0000256" key="2">
    <source>
        <dbReference type="ARBA" id="ARBA00023125"/>
    </source>
</evidence>
<dbReference type="EMBL" id="JAVIJP010000049">
    <property type="protein sequence ID" value="KAL3625633.1"/>
    <property type="molecule type" value="Genomic_DNA"/>
</dbReference>
<evidence type="ECO:0000313" key="8">
    <source>
        <dbReference type="Proteomes" id="UP001632038"/>
    </source>
</evidence>
<protein>
    <recommendedName>
        <fullName evidence="5">NAC domain-containing protein</fullName>
    </recommendedName>
</protein>
<keyword evidence="4" id="KW-0539">Nucleus</keyword>
<dbReference type="PROSITE" id="PS51005">
    <property type="entry name" value="NAC"/>
    <property type="match status" value="1"/>
</dbReference>
<proteinExistence type="predicted"/>
<evidence type="ECO:0000313" key="6">
    <source>
        <dbReference type="EMBL" id="KAL3614607.1"/>
    </source>
</evidence>
<name>A0ABD3C754_9LAMI</name>
<dbReference type="Proteomes" id="UP001632038">
    <property type="component" value="Unassembled WGS sequence"/>
</dbReference>
<evidence type="ECO:0000256" key="3">
    <source>
        <dbReference type="ARBA" id="ARBA00023163"/>
    </source>
</evidence>
<evidence type="ECO:0000256" key="1">
    <source>
        <dbReference type="ARBA" id="ARBA00023015"/>
    </source>
</evidence>
<dbReference type="InterPro" id="IPR036093">
    <property type="entry name" value="NAC_dom_sf"/>
</dbReference>
<dbReference type="Gene3D" id="2.170.150.80">
    <property type="entry name" value="NAC domain"/>
    <property type="match status" value="1"/>
</dbReference>
<sequence>MENNNNQQIHNHLFMPPTDEELITEYLAKKINNQPISNAHNIMINEVNLYEHHPQDLAVNYPNLGGNGSYFFTPRNRKYPKGCRPNREVGDVGFWKATGAEEAITLMNGETIGSKRYLVFYTGKPRPEVAIKTDWIMDEYLLNMPSKSPNSKDTRLDDCVLCRIYQEPE</sequence>
<dbReference type="GO" id="GO:0003677">
    <property type="term" value="F:DNA binding"/>
    <property type="evidence" value="ECO:0007669"/>
    <property type="project" value="UniProtKB-KW"/>
</dbReference>
<dbReference type="EMBL" id="JAVIJP010000105">
    <property type="protein sequence ID" value="KAL3614607.1"/>
    <property type="molecule type" value="Genomic_DNA"/>
</dbReference>
<comment type="caution">
    <text evidence="7">The sequence shown here is derived from an EMBL/GenBank/DDBJ whole genome shotgun (WGS) entry which is preliminary data.</text>
</comment>
<keyword evidence="3" id="KW-0804">Transcription</keyword>
<dbReference type="Pfam" id="PF02365">
    <property type="entry name" value="NAM"/>
    <property type="match status" value="1"/>
</dbReference>
<dbReference type="PANTHER" id="PTHR31719">
    <property type="entry name" value="NAC TRANSCRIPTION FACTOR 56"/>
    <property type="match status" value="1"/>
</dbReference>
<organism evidence="7 8">
    <name type="scientific">Castilleja foliolosa</name>
    <dbReference type="NCBI Taxonomy" id="1961234"/>
    <lineage>
        <taxon>Eukaryota</taxon>
        <taxon>Viridiplantae</taxon>
        <taxon>Streptophyta</taxon>
        <taxon>Embryophyta</taxon>
        <taxon>Tracheophyta</taxon>
        <taxon>Spermatophyta</taxon>
        <taxon>Magnoliopsida</taxon>
        <taxon>eudicotyledons</taxon>
        <taxon>Gunneridae</taxon>
        <taxon>Pentapetalae</taxon>
        <taxon>asterids</taxon>
        <taxon>lamiids</taxon>
        <taxon>Lamiales</taxon>
        <taxon>Orobanchaceae</taxon>
        <taxon>Pedicularideae</taxon>
        <taxon>Castillejinae</taxon>
        <taxon>Castilleja</taxon>
    </lineage>
</organism>
<accession>A0ABD3C754</accession>
<reference evidence="7" key="2">
    <citation type="submission" date="2024-11" db="EMBL/GenBank/DDBJ databases">
        <authorList>
            <person name="Burger M."/>
            <person name="Chory J."/>
        </authorList>
    </citation>
    <scope>NUCLEOTIDE SEQUENCE</scope>
    <source>
        <strain evidence="7">Tecolote</strain>
        <tissue evidence="7">Flower</tissue>
    </source>
</reference>
<evidence type="ECO:0000259" key="5">
    <source>
        <dbReference type="PROSITE" id="PS51005"/>
    </source>
</evidence>
<keyword evidence="2" id="KW-0238">DNA-binding</keyword>
<dbReference type="AlphaFoldDB" id="A0ABD3C754"/>